<accession>A0A9Q5YHB1</accession>
<sequence>MAKPIPKIEINILKYLSRNGIENNNIKIIEEVFEESTSDFILTVKESNFSTITAMQQELNAGINAGINASGNNRIDIVEGSNSEVTLIIPYGAFSLLNSFLELSQGPQARQQPGLFEQRSADRAGGGAEPALEYDDDDLVADC</sequence>
<dbReference type="AlphaFoldDB" id="A0A9Q5YHB1"/>
<reference evidence="1 2" key="1">
    <citation type="submission" date="2019-04" db="EMBL/GenBank/DDBJ databases">
        <title>Complete genome sequencing of Piscirickettsia salmonis strain Psal-009.</title>
        <authorList>
            <person name="Schober I."/>
            <person name="Bunk B."/>
            <person name="Sproer C."/>
            <person name="Carril G.P."/>
            <person name="Riedel T."/>
            <person name="Flores-Herrera P.A."/>
            <person name="Nourdin-Galindo G."/>
            <person name="Marshall S.H."/>
            <person name="Overmann J."/>
        </authorList>
    </citation>
    <scope>NUCLEOTIDE SEQUENCE [LARGE SCALE GENOMIC DNA]</scope>
    <source>
        <strain evidence="1 2">Psal-009</strain>
    </source>
</reference>
<proteinExistence type="predicted"/>
<evidence type="ECO:0000313" key="1">
    <source>
        <dbReference type="EMBL" id="QGO06615.1"/>
    </source>
</evidence>
<gene>
    <name evidence="1" type="ORF">Psal009_02530</name>
</gene>
<name>A0A9Q5YHB1_PISSA</name>
<dbReference type="RefSeq" id="WP_016212318.1">
    <property type="nucleotide sequence ID" value="NZ_CP012413.1"/>
</dbReference>
<dbReference type="EMBL" id="CP038908">
    <property type="protein sequence ID" value="QGO06615.1"/>
    <property type="molecule type" value="Genomic_DNA"/>
</dbReference>
<keyword evidence="2" id="KW-1185">Reference proteome</keyword>
<dbReference type="Proteomes" id="UP000422232">
    <property type="component" value="Chromosome"/>
</dbReference>
<dbReference type="GeneID" id="66740331"/>
<protein>
    <submittedName>
        <fullName evidence="1">Uncharacterized protein</fullName>
    </submittedName>
</protein>
<organism evidence="1 2">
    <name type="scientific">Piscirickettsia salmonis</name>
    <dbReference type="NCBI Taxonomy" id="1238"/>
    <lineage>
        <taxon>Bacteria</taxon>
        <taxon>Pseudomonadati</taxon>
        <taxon>Pseudomonadota</taxon>
        <taxon>Gammaproteobacteria</taxon>
        <taxon>Thiotrichales</taxon>
        <taxon>Piscirickettsiaceae</taxon>
        <taxon>Piscirickettsia</taxon>
    </lineage>
</organism>
<evidence type="ECO:0000313" key="2">
    <source>
        <dbReference type="Proteomes" id="UP000422232"/>
    </source>
</evidence>